<accession>A0A0Q9YEK9</accession>
<dbReference type="SUPFAM" id="SSF55486">
    <property type="entry name" value="Metalloproteases ('zincins'), catalytic domain"/>
    <property type="match status" value="1"/>
</dbReference>
<keyword evidence="4" id="KW-1185">Reference proteome</keyword>
<dbReference type="Gene3D" id="1.10.390.10">
    <property type="entry name" value="Neutral Protease Domain 2"/>
    <property type="match status" value="1"/>
</dbReference>
<reference evidence="3" key="2">
    <citation type="journal article" date="2016" name="Genome Announc.">
        <title>Draft Genome Sequences of Two Novel Amoeba-Resistant Intranuclear Bacteria, 'Candidatus Berkiella cookevillensis' and 'Candidatus Berkiella aquae'.</title>
        <authorList>
            <person name="Mehari Y.T."/>
            <person name="Arivett B.A."/>
            <person name="Farone A.L."/>
            <person name="Gunderson J.H."/>
            <person name="Farone M.B."/>
        </authorList>
    </citation>
    <scope>NUCLEOTIDE SEQUENCE</scope>
    <source>
        <strain evidence="3">HT99</strain>
    </source>
</reference>
<sequence length="544" mass="62397">MKINWMLRSLIIGIILHSPIGYTKTSQIHDLIYKINYLGGAQSNCLDISAGIRGNQNETIKIKFPEYVNNFSLKANEGNISYTLLENRTILVSLKPNVDMEANYQICVDNPIRDNERPIIEEEFFHFAAEKLLAVPDVDLETVYKIKIQLNNFPKNFSIATNHNINKREYEIETSVEQLSRSIIAGGNIDIRTIFIKEKPVHILMNGKWAMFDVNELIDYLHKIISLQRDVLEDHHFPHFVLIFYDNKLPEGESGVVGSLYENVLSMVITDGKPKNKPILFGLISHELFHAWLGNKIRISRPQGDKQWFFEGVNDFYGWQLALETGMISKQDYLEYYNKLLKEYMTSPFRESNNQEIAAAFKLRNPAGRLVMFRGHILFMEMLNKLDHRGQFRKPIDTALQEILENASDVNLDAIFRKHVGKDIWDETAAMIQSGKIISLSPTLFSNEVKLKNQTIEIPDVGFNLKSLVKEKRIRSLVKNSPASKAGLKENVKIIDYGLDLANPQSNVYITLEDKGNAKTVSFKPETAKRIIPQYENKSSQQNT</sequence>
<dbReference type="InterPro" id="IPR027268">
    <property type="entry name" value="Peptidase_M4/M1_CTD_sf"/>
</dbReference>
<dbReference type="Proteomes" id="UP000051497">
    <property type="component" value="Unassembled WGS sequence"/>
</dbReference>
<dbReference type="Pfam" id="PF05299">
    <property type="entry name" value="Peptidase_M61"/>
    <property type="match status" value="1"/>
</dbReference>
<dbReference type="InterPro" id="IPR007963">
    <property type="entry name" value="Peptidase_M61_catalytic"/>
</dbReference>
<keyword evidence="2" id="KW-0031">Aminopeptidase</keyword>
<evidence type="ECO:0000313" key="3">
    <source>
        <dbReference type="EMBL" id="MCS5711649.1"/>
    </source>
</evidence>
<dbReference type="STRING" id="295108.HT99x_02891"/>
<keyword evidence="2" id="KW-0645">Protease</keyword>
<feature type="domain" description="Peptidase M61 catalytic" evidence="1">
    <location>
        <begin position="281"/>
        <end position="354"/>
    </location>
</feature>
<dbReference type="EMBL" id="LKAJ02000001">
    <property type="protein sequence ID" value="MCS5711649.1"/>
    <property type="molecule type" value="Genomic_DNA"/>
</dbReference>
<dbReference type="EMBL" id="LKAJ01000018">
    <property type="protein sequence ID" value="KRG18901.1"/>
    <property type="molecule type" value="Genomic_DNA"/>
</dbReference>
<dbReference type="AlphaFoldDB" id="A0A0Q9YEK9"/>
<dbReference type="RefSeq" id="WP_139016649.1">
    <property type="nucleotide sequence ID" value="NZ_LKAJ02000001.1"/>
</dbReference>
<name>A0A0Q9YEK9_9GAMM</name>
<keyword evidence="2" id="KW-0378">Hydrolase</keyword>
<dbReference type="GO" id="GO:0004177">
    <property type="term" value="F:aminopeptidase activity"/>
    <property type="evidence" value="ECO:0007669"/>
    <property type="project" value="UniProtKB-KW"/>
</dbReference>
<gene>
    <name evidence="3" type="ORF">HT99x_009380</name>
    <name evidence="2" type="ORF">HT99x_02891</name>
</gene>
<reference evidence="3" key="3">
    <citation type="submission" date="2021-06" db="EMBL/GenBank/DDBJ databases">
        <title>Genomic Description and Analysis of Intracellular Bacteria, Candidatus Berkiella cookevillensis and Candidatus Berkiella aquae.</title>
        <authorList>
            <person name="Kidane D.T."/>
            <person name="Mehari Y.T."/>
            <person name="Rice F.C."/>
            <person name="Arivett B.A."/>
            <person name="Farone A.L."/>
            <person name="Berk S.G."/>
            <person name="Farone M.B."/>
        </authorList>
    </citation>
    <scope>NUCLEOTIDE SEQUENCE</scope>
    <source>
        <strain evidence="3">HT99</strain>
    </source>
</reference>
<evidence type="ECO:0000259" key="1">
    <source>
        <dbReference type="Pfam" id="PF05299"/>
    </source>
</evidence>
<dbReference type="OrthoDB" id="6058696at2"/>
<protein>
    <submittedName>
        <fullName evidence="2">M61 glycyl aminopeptidase</fullName>
    </submittedName>
</protein>
<evidence type="ECO:0000313" key="4">
    <source>
        <dbReference type="Proteomes" id="UP000051497"/>
    </source>
</evidence>
<comment type="caution">
    <text evidence="2">The sequence shown here is derived from an EMBL/GenBank/DDBJ whole genome shotgun (WGS) entry which is preliminary data.</text>
</comment>
<proteinExistence type="predicted"/>
<organism evidence="2">
    <name type="scientific">Candidatus Berkiella aquae</name>
    <dbReference type="NCBI Taxonomy" id="295108"/>
    <lineage>
        <taxon>Bacteria</taxon>
        <taxon>Pseudomonadati</taxon>
        <taxon>Pseudomonadota</taxon>
        <taxon>Gammaproteobacteria</taxon>
        <taxon>Candidatus Berkiellales</taxon>
        <taxon>Candidatus Berkiellaceae</taxon>
        <taxon>Candidatus Berkiella</taxon>
    </lineage>
</organism>
<evidence type="ECO:0000313" key="2">
    <source>
        <dbReference type="EMBL" id="KRG18901.1"/>
    </source>
</evidence>
<reference evidence="2" key="1">
    <citation type="submission" date="2015-09" db="EMBL/GenBank/DDBJ databases">
        <title>Draft Genome Sequences of Two Novel Amoeba-resistant Intranuclear Bacteria, Candidatus Berkiella cookevillensis and Candidatus Berkiella aquae.</title>
        <authorList>
            <person name="Mehari Y.T."/>
            <person name="Arivett B.A."/>
            <person name="Farone A.L."/>
            <person name="Gunderson J.H."/>
            <person name="Farone M.B."/>
        </authorList>
    </citation>
    <scope>NUCLEOTIDE SEQUENCE [LARGE SCALE GENOMIC DNA]</scope>
    <source>
        <strain evidence="2">HT99</strain>
    </source>
</reference>